<dbReference type="PROSITE" id="PS51352">
    <property type="entry name" value="THIOREDOXIN_2"/>
    <property type="match status" value="1"/>
</dbReference>
<dbReference type="InterPro" id="IPR050553">
    <property type="entry name" value="Thioredoxin_ResA/DsbE_sf"/>
</dbReference>
<reference evidence="2" key="1">
    <citation type="submission" date="2020-05" db="EMBL/GenBank/DDBJ databases">
        <authorList>
            <person name="Chiriac C."/>
            <person name="Salcher M."/>
            <person name="Ghai R."/>
            <person name="Kavagutti S V."/>
        </authorList>
    </citation>
    <scope>NUCLEOTIDE SEQUENCE</scope>
</reference>
<name>A0A6J6PWP1_9ZZZZ</name>
<dbReference type="InterPro" id="IPR000866">
    <property type="entry name" value="AhpC/TSA"/>
</dbReference>
<dbReference type="PANTHER" id="PTHR42852:SF17">
    <property type="entry name" value="THIOREDOXIN-LIKE PROTEIN HI_1115"/>
    <property type="match status" value="1"/>
</dbReference>
<evidence type="ECO:0000313" key="2">
    <source>
        <dbReference type="EMBL" id="CAB4703016.1"/>
    </source>
</evidence>
<dbReference type="Pfam" id="PF00578">
    <property type="entry name" value="AhpC-TSA"/>
    <property type="match status" value="1"/>
</dbReference>
<accession>A0A6J6PWP1</accession>
<dbReference type="InterPro" id="IPR036249">
    <property type="entry name" value="Thioredoxin-like_sf"/>
</dbReference>
<dbReference type="EMBL" id="CAEZXR010000103">
    <property type="protein sequence ID" value="CAB4703016.1"/>
    <property type="molecule type" value="Genomic_DNA"/>
</dbReference>
<organism evidence="2">
    <name type="scientific">freshwater metagenome</name>
    <dbReference type="NCBI Taxonomy" id="449393"/>
    <lineage>
        <taxon>unclassified sequences</taxon>
        <taxon>metagenomes</taxon>
        <taxon>ecological metagenomes</taxon>
    </lineage>
</organism>
<dbReference type="GO" id="GO:0016491">
    <property type="term" value="F:oxidoreductase activity"/>
    <property type="evidence" value="ECO:0007669"/>
    <property type="project" value="InterPro"/>
</dbReference>
<dbReference type="InterPro" id="IPR017937">
    <property type="entry name" value="Thioredoxin_CS"/>
</dbReference>
<dbReference type="PROSITE" id="PS00194">
    <property type="entry name" value="THIOREDOXIN_1"/>
    <property type="match status" value="1"/>
</dbReference>
<proteinExistence type="predicted"/>
<gene>
    <name evidence="2" type="ORF">UFOPK2579_01036</name>
</gene>
<dbReference type="InterPro" id="IPR013766">
    <property type="entry name" value="Thioredoxin_domain"/>
</dbReference>
<dbReference type="GO" id="GO:0016209">
    <property type="term" value="F:antioxidant activity"/>
    <property type="evidence" value="ECO:0007669"/>
    <property type="project" value="InterPro"/>
</dbReference>
<dbReference type="AlphaFoldDB" id="A0A6J6PWP1"/>
<dbReference type="Gene3D" id="3.40.30.10">
    <property type="entry name" value="Glutaredoxin"/>
    <property type="match status" value="1"/>
</dbReference>
<evidence type="ECO:0000259" key="1">
    <source>
        <dbReference type="PROSITE" id="PS51352"/>
    </source>
</evidence>
<dbReference type="SUPFAM" id="SSF52833">
    <property type="entry name" value="Thioredoxin-like"/>
    <property type="match status" value="1"/>
</dbReference>
<dbReference type="CDD" id="cd02966">
    <property type="entry name" value="TlpA_like_family"/>
    <property type="match status" value="1"/>
</dbReference>
<protein>
    <submittedName>
        <fullName evidence="2">Unannotated protein</fullName>
    </submittedName>
</protein>
<feature type="domain" description="Thioredoxin" evidence="1">
    <location>
        <begin position="55"/>
        <end position="197"/>
    </location>
</feature>
<dbReference type="PANTHER" id="PTHR42852">
    <property type="entry name" value="THIOL:DISULFIDE INTERCHANGE PROTEIN DSBE"/>
    <property type="match status" value="1"/>
</dbReference>
<dbReference type="PROSITE" id="PS51257">
    <property type="entry name" value="PROKAR_LIPOPROTEIN"/>
    <property type="match status" value="1"/>
</dbReference>
<sequence length="200" mass="20645">MTGLRAVGLALASLLLAACSGAPSLVAPQPSDIEVDTPELQSLRAETGLEPCVPGAASTALPAVTLPCLGGGEDVDLSSLEGPMIISFWASNCTACRIEMPALQDFYEQHGDAVPVLGIDYLDLYPGVALEQVAKRGVTFPMLADPGGDLQETDQFVGVRGLPYLAFVDADGEVVGQHTGGVTSADELVGLVDEHLGLDL</sequence>